<accession>A0A3B9IP61</accession>
<dbReference type="FunFam" id="3.30.1490.20:FF:000018">
    <property type="entry name" value="Biotin carboxylase"/>
    <property type="match status" value="1"/>
</dbReference>
<dbReference type="Pfam" id="PF02785">
    <property type="entry name" value="Biotin_carb_C"/>
    <property type="match status" value="1"/>
</dbReference>
<dbReference type="SUPFAM" id="SSF52440">
    <property type="entry name" value="PreATP-grasp domain"/>
    <property type="match status" value="1"/>
</dbReference>
<dbReference type="Pfam" id="PF02786">
    <property type="entry name" value="CPSase_L_D2"/>
    <property type="match status" value="1"/>
</dbReference>
<organism evidence="9 10">
    <name type="scientific">Tistrella mobilis</name>
    <dbReference type="NCBI Taxonomy" id="171437"/>
    <lineage>
        <taxon>Bacteria</taxon>
        <taxon>Pseudomonadati</taxon>
        <taxon>Pseudomonadota</taxon>
        <taxon>Alphaproteobacteria</taxon>
        <taxon>Geminicoccales</taxon>
        <taxon>Geminicoccaceae</taxon>
        <taxon>Tistrella</taxon>
    </lineage>
</organism>
<evidence type="ECO:0000256" key="4">
    <source>
        <dbReference type="ARBA" id="ARBA00022840"/>
    </source>
</evidence>
<proteinExistence type="predicted"/>
<dbReference type="InterPro" id="IPR011764">
    <property type="entry name" value="Biotin_carboxylation_dom"/>
</dbReference>
<evidence type="ECO:0000313" key="10">
    <source>
        <dbReference type="Proteomes" id="UP000257706"/>
    </source>
</evidence>
<dbReference type="InterPro" id="IPR011761">
    <property type="entry name" value="ATP-grasp"/>
</dbReference>
<feature type="domain" description="Biotin carboxylation" evidence="8">
    <location>
        <begin position="1"/>
        <end position="389"/>
    </location>
</feature>
<comment type="function">
    <text evidence="1">This protein is a component of the acetyl coenzyme A carboxylase complex; first, biotin carboxylase catalyzes the carboxylation of the carrier protein and then the transcarboxylase transfers the carboxyl group to form malonyl-CoA.</text>
</comment>
<dbReference type="GO" id="GO:0046872">
    <property type="term" value="F:metal ion binding"/>
    <property type="evidence" value="ECO:0007669"/>
    <property type="project" value="InterPro"/>
</dbReference>
<protein>
    <submittedName>
        <fullName evidence="9">Acetyl-CoA carboxylase biotin carboxylase subunit</fullName>
        <ecNumber evidence="9">6.4.1.2</ecNumber>
    </submittedName>
</protein>
<dbReference type="EC" id="6.4.1.2" evidence="9"/>
<dbReference type="InterPro" id="IPR005479">
    <property type="entry name" value="CPAse_ATP-bd"/>
</dbReference>
<dbReference type="SMART" id="SM00878">
    <property type="entry name" value="Biotin_carb_C"/>
    <property type="match status" value="1"/>
</dbReference>
<keyword evidence="4 6" id="KW-0067">ATP-binding</keyword>
<evidence type="ECO:0000259" key="8">
    <source>
        <dbReference type="PROSITE" id="PS50979"/>
    </source>
</evidence>
<dbReference type="Gene3D" id="3.30.1490.20">
    <property type="entry name" value="ATP-grasp fold, A domain"/>
    <property type="match status" value="1"/>
</dbReference>
<dbReference type="Pfam" id="PF00289">
    <property type="entry name" value="Biotin_carb_N"/>
    <property type="match status" value="1"/>
</dbReference>
<evidence type="ECO:0000256" key="5">
    <source>
        <dbReference type="ARBA" id="ARBA00023267"/>
    </source>
</evidence>
<dbReference type="InterPro" id="IPR016185">
    <property type="entry name" value="PreATP-grasp_dom_sf"/>
</dbReference>
<evidence type="ECO:0000256" key="3">
    <source>
        <dbReference type="ARBA" id="ARBA00022741"/>
    </source>
</evidence>
<dbReference type="PROSITE" id="PS50979">
    <property type="entry name" value="BC"/>
    <property type="match status" value="1"/>
</dbReference>
<dbReference type="InterPro" id="IPR013815">
    <property type="entry name" value="ATP_grasp_subdomain_1"/>
</dbReference>
<name>A0A3B9IP61_9PROT</name>
<dbReference type="PANTHER" id="PTHR48095:SF2">
    <property type="entry name" value="BIOTIN CARBOXYLASE, CHLOROPLASTIC"/>
    <property type="match status" value="1"/>
</dbReference>
<dbReference type="Gene3D" id="3.30.470.20">
    <property type="entry name" value="ATP-grasp fold, B domain"/>
    <property type="match status" value="1"/>
</dbReference>
<evidence type="ECO:0000256" key="6">
    <source>
        <dbReference type="PROSITE-ProRule" id="PRU00409"/>
    </source>
</evidence>
<reference evidence="9 10" key="1">
    <citation type="journal article" date="2018" name="Nat. Biotechnol.">
        <title>A standardized bacterial taxonomy based on genome phylogeny substantially revises the tree of life.</title>
        <authorList>
            <person name="Parks D.H."/>
            <person name="Chuvochina M."/>
            <person name="Waite D.W."/>
            <person name="Rinke C."/>
            <person name="Skarshewski A."/>
            <person name="Chaumeil P.A."/>
            <person name="Hugenholtz P."/>
        </authorList>
    </citation>
    <scope>NUCLEOTIDE SEQUENCE [LARGE SCALE GENOMIC DNA]</scope>
    <source>
        <strain evidence="9">UBA8739</strain>
    </source>
</reference>
<gene>
    <name evidence="9" type="ORF">DCK97_16995</name>
</gene>
<evidence type="ECO:0000259" key="7">
    <source>
        <dbReference type="PROSITE" id="PS50975"/>
    </source>
</evidence>
<dbReference type="InterPro" id="IPR005482">
    <property type="entry name" value="Biotin_COase_C"/>
</dbReference>
<dbReference type="PROSITE" id="PS00867">
    <property type="entry name" value="CPSASE_2"/>
    <property type="match status" value="1"/>
</dbReference>
<feature type="non-terminal residue" evidence="9">
    <location>
        <position position="389"/>
    </location>
</feature>
<dbReference type="EMBL" id="DMAI01000277">
    <property type="protein sequence ID" value="HAE49117.1"/>
    <property type="molecule type" value="Genomic_DNA"/>
</dbReference>
<dbReference type="SUPFAM" id="SSF56059">
    <property type="entry name" value="Glutathione synthetase ATP-binding domain-like"/>
    <property type="match status" value="1"/>
</dbReference>
<dbReference type="PANTHER" id="PTHR48095">
    <property type="entry name" value="PYRUVATE CARBOXYLASE SUBUNIT A"/>
    <property type="match status" value="1"/>
</dbReference>
<dbReference type="PROSITE" id="PS50975">
    <property type="entry name" value="ATP_GRASP"/>
    <property type="match status" value="1"/>
</dbReference>
<evidence type="ECO:0000256" key="1">
    <source>
        <dbReference type="ARBA" id="ARBA00003761"/>
    </source>
</evidence>
<keyword evidence="2 9" id="KW-0436">Ligase</keyword>
<dbReference type="AlphaFoldDB" id="A0A3B9IP61"/>
<evidence type="ECO:0000256" key="2">
    <source>
        <dbReference type="ARBA" id="ARBA00022598"/>
    </source>
</evidence>
<dbReference type="GO" id="GO:0003989">
    <property type="term" value="F:acetyl-CoA carboxylase activity"/>
    <property type="evidence" value="ECO:0007669"/>
    <property type="project" value="UniProtKB-EC"/>
</dbReference>
<dbReference type="InterPro" id="IPR051602">
    <property type="entry name" value="ACC_Biotin_Carboxylase"/>
</dbReference>
<dbReference type="InterPro" id="IPR005481">
    <property type="entry name" value="BC-like_N"/>
</dbReference>
<feature type="domain" description="ATP-grasp" evidence="7">
    <location>
        <begin position="120"/>
        <end position="317"/>
    </location>
</feature>
<dbReference type="Proteomes" id="UP000257706">
    <property type="component" value="Unassembled WGS sequence"/>
</dbReference>
<dbReference type="Gene3D" id="3.40.50.20">
    <property type="match status" value="1"/>
</dbReference>
<keyword evidence="3 6" id="KW-0547">Nucleotide-binding</keyword>
<dbReference type="FunFam" id="3.40.50.20:FF:000010">
    <property type="entry name" value="Propionyl-CoA carboxylase subunit alpha"/>
    <property type="match status" value="1"/>
</dbReference>
<sequence length="389" mass="41232">MFDTVLIANRGEIACRVTETARAMGLRCIAVHSEADAGAKHVAMADEAVCIGGAAPSESYLRGDRIIEAALETGAGAIHPGYGFLAENAAFADAVEAAGLIFVGPSADTIRVMGDKAAARAAAIAAGVPVVPGSDGRLADVEAAVAAAEAVGYPVMIKATAGGGGRGIRIAENEAELRKLAPQAASEAEAAFGDGGLYLERVIRDARHIEVQILGDGRHAIHCFERECSLQRRRQKVWEEAPAACLDEATRAELCASAVALARSVSYRGAGTLEYLYDDAANRFYFIEMNTRIQVEHPVTEMVTGIDLVAWMIRIAGGESLTIAQQDVRLHGHAIEVRINAEDPANSFMPFPGLVGAMSVPEAPHIRFDGMIYEGYQIPPFYDSLLAKL</sequence>
<evidence type="ECO:0000313" key="9">
    <source>
        <dbReference type="EMBL" id="HAE49117.1"/>
    </source>
</evidence>
<comment type="caution">
    <text evidence="9">The sequence shown here is derived from an EMBL/GenBank/DDBJ whole genome shotgun (WGS) entry which is preliminary data.</text>
</comment>
<dbReference type="PROSITE" id="PS00866">
    <property type="entry name" value="CPSASE_1"/>
    <property type="match status" value="1"/>
</dbReference>
<keyword evidence="5" id="KW-0092">Biotin</keyword>
<dbReference type="GO" id="GO:0005524">
    <property type="term" value="F:ATP binding"/>
    <property type="evidence" value="ECO:0007669"/>
    <property type="project" value="UniProtKB-UniRule"/>
</dbReference>